<protein>
    <submittedName>
        <fullName evidence="4">LADA_0B10968g1_1</fullName>
    </submittedName>
</protein>
<accession>A0A1G4IW49</accession>
<dbReference type="PANTHER" id="PTHR10366">
    <property type="entry name" value="NAD DEPENDENT EPIMERASE/DEHYDRATASE"/>
    <property type="match status" value="1"/>
</dbReference>
<evidence type="ECO:0000256" key="1">
    <source>
        <dbReference type="ARBA" id="ARBA00023002"/>
    </source>
</evidence>
<keyword evidence="5" id="KW-1185">Reference proteome</keyword>
<dbReference type="InterPro" id="IPR050425">
    <property type="entry name" value="NAD(P)_dehydrat-like"/>
</dbReference>
<dbReference type="FunFam" id="3.40.50.720:FF:000191">
    <property type="entry name" value="Methylglyoxal reductase (NADPH-dependent)"/>
    <property type="match status" value="1"/>
</dbReference>
<evidence type="ECO:0000256" key="2">
    <source>
        <dbReference type="ARBA" id="ARBA00023445"/>
    </source>
</evidence>
<gene>
    <name evidence="4" type="ORF">LADA_0B10968G</name>
</gene>
<dbReference type="Proteomes" id="UP000190274">
    <property type="component" value="Chromosome B"/>
</dbReference>
<evidence type="ECO:0000313" key="4">
    <source>
        <dbReference type="EMBL" id="SCU81054.1"/>
    </source>
</evidence>
<dbReference type="SUPFAM" id="SSF51735">
    <property type="entry name" value="NAD(P)-binding Rossmann-fold domains"/>
    <property type="match status" value="1"/>
</dbReference>
<dbReference type="EMBL" id="LT598456">
    <property type="protein sequence ID" value="SCU81054.1"/>
    <property type="molecule type" value="Genomic_DNA"/>
</dbReference>
<dbReference type="InterPro" id="IPR036291">
    <property type="entry name" value="NAD(P)-bd_dom_sf"/>
</dbReference>
<name>A0A1G4IW49_9SACH</name>
<dbReference type="GO" id="GO:0016616">
    <property type="term" value="F:oxidoreductase activity, acting on the CH-OH group of donors, NAD or NADP as acceptor"/>
    <property type="evidence" value="ECO:0007669"/>
    <property type="project" value="TreeGrafter"/>
</dbReference>
<dbReference type="AlphaFoldDB" id="A0A1G4IW49"/>
<keyword evidence="1" id="KW-0560">Oxidoreductase</keyword>
<sequence length="341" mass="37859">MSVLVTGCTGFIAQYIVRDLLQQNYKVIGTVRSDAKGDNLKNLFNNNPSFVTEVVADIAAPSAFDHVFEKYSDEIKVVLHTASPFHFNAKDYEKELLIPAIHGTKSVLESIKKYSAQTVERVVITSSIAAVKDPLKSADKNFVYDEDSWNPVTWESCQLNPQDAYRGSKKFAEQVAWDFLEENKGVLKYKMATVNPSMIFGPQLFDQNATGVLNTSAEVINSLLHSGPETDLSNLKNDFVDVRDVSRAHLLAFQMDETVGQRLGLSAGQFNGQDIAQILNERFPQAQGTLPKVTGEGANKTEPYAKFDNSRTKKILGFDFKSLEETVYDTAAQILKVEGKV</sequence>
<dbReference type="OrthoDB" id="2735536at2759"/>
<organism evidence="4 5">
    <name type="scientific">Lachancea dasiensis</name>
    <dbReference type="NCBI Taxonomy" id="1072105"/>
    <lineage>
        <taxon>Eukaryota</taxon>
        <taxon>Fungi</taxon>
        <taxon>Dikarya</taxon>
        <taxon>Ascomycota</taxon>
        <taxon>Saccharomycotina</taxon>
        <taxon>Saccharomycetes</taxon>
        <taxon>Saccharomycetales</taxon>
        <taxon>Saccharomycetaceae</taxon>
        <taxon>Lachancea</taxon>
    </lineage>
</organism>
<dbReference type="CDD" id="cd05227">
    <property type="entry name" value="AR_SDR_e"/>
    <property type="match status" value="1"/>
</dbReference>
<dbReference type="InterPro" id="IPR001509">
    <property type="entry name" value="Epimerase_deHydtase"/>
</dbReference>
<proteinExistence type="inferred from homology"/>
<dbReference type="STRING" id="1266660.A0A1G4IW49"/>
<dbReference type="PANTHER" id="PTHR10366:SF844">
    <property type="entry name" value="NADPH-DEPENDENT METHYLGLYOXAL REDUCTASE GRE2"/>
    <property type="match status" value="1"/>
</dbReference>
<dbReference type="Gene3D" id="3.40.50.720">
    <property type="entry name" value="NAD(P)-binding Rossmann-like Domain"/>
    <property type="match status" value="1"/>
</dbReference>
<feature type="domain" description="NAD-dependent epimerase/dehydratase" evidence="3">
    <location>
        <begin position="3"/>
        <end position="257"/>
    </location>
</feature>
<evidence type="ECO:0000313" key="5">
    <source>
        <dbReference type="Proteomes" id="UP000190274"/>
    </source>
</evidence>
<evidence type="ECO:0000259" key="3">
    <source>
        <dbReference type="Pfam" id="PF01370"/>
    </source>
</evidence>
<reference evidence="5" key="1">
    <citation type="submission" date="2016-03" db="EMBL/GenBank/DDBJ databases">
        <authorList>
            <person name="Devillers H."/>
        </authorList>
    </citation>
    <scope>NUCLEOTIDE SEQUENCE [LARGE SCALE GENOMIC DNA]</scope>
</reference>
<comment type="similarity">
    <text evidence="2">Belongs to the NAD(P)-dependent epimerase/dehydratase family. Dihydroflavonol-4-reductase subfamily.</text>
</comment>
<dbReference type="Pfam" id="PF01370">
    <property type="entry name" value="Epimerase"/>
    <property type="match status" value="1"/>
</dbReference>